<organism evidence="2 3">
    <name type="scientific">Salinivibrio costicola</name>
    <name type="common">Vibrio costicola</name>
    <dbReference type="NCBI Taxonomy" id="51367"/>
    <lineage>
        <taxon>Bacteria</taxon>
        <taxon>Pseudomonadati</taxon>
        <taxon>Pseudomonadota</taxon>
        <taxon>Gammaproteobacteria</taxon>
        <taxon>Vibrionales</taxon>
        <taxon>Vibrionaceae</taxon>
        <taxon>Salinivibrio</taxon>
    </lineage>
</organism>
<dbReference type="Pfam" id="PF04338">
    <property type="entry name" value="DUF481"/>
    <property type="match status" value="1"/>
</dbReference>
<proteinExistence type="predicted"/>
<accession>A0ABX6K7D2</accession>
<evidence type="ECO:0000256" key="1">
    <source>
        <dbReference type="SAM" id="SignalP"/>
    </source>
</evidence>
<name>A0ABX6K7D2_SALCS</name>
<keyword evidence="1" id="KW-0732">Signal</keyword>
<dbReference type="EMBL" id="CP050266">
    <property type="protein sequence ID" value="QIR07052.1"/>
    <property type="molecule type" value="Genomic_DNA"/>
</dbReference>
<gene>
    <name evidence="2" type="ORF">HBA18_12150</name>
</gene>
<feature type="signal peptide" evidence="1">
    <location>
        <begin position="1"/>
        <end position="22"/>
    </location>
</feature>
<dbReference type="InterPro" id="IPR007433">
    <property type="entry name" value="DUF481"/>
</dbReference>
<dbReference type="RefSeq" id="WP_167314882.1">
    <property type="nucleotide sequence ID" value="NZ_CP050266.1"/>
</dbReference>
<evidence type="ECO:0000313" key="3">
    <source>
        <dbReference type="Proteomes" id="UP000501408"/>
    </source>
</evidence>
<sequence length="253" mass="28513">MKSVYTPLWISLCVACISPAYATEQDDTPRSPWSSDISIGYQRLGGNADSQTINSELNGQYQIEQYSYQASVSLLQVEKDGEEDKRKTEFESQANMKLSAQSYALLNATYVTDRYGPYFDDFMLATGLGYQWIERDALSVSTEIGPGFRYQRPNLDEIDDDDLIMPYSVSEPVVRAQAKWQWRFLDNASLEGRTQVVSGESNTSVEGVLSLATTITEKLSIKLTGKQNYMSEVPPGLKHKDSVFTVGLRYQWL</sequence>
<evidence type="ECO:0000313" key="2">
    <source>
        <dbReference type="EMBL" id="QIR07052.1"/>
    </source>
</evidence>
<dbReference type="Proteomes" id="UP000501408">
    <property type="component" value="Chromosome 1"/>
</dbReference>
<keyword evidence="3" id="KW-1185">Reference proteome</keyword>
<feature type="chain" id="PRO_5046365724" evidence="1">
    <location>
        <begin position="23"/>
        <end position="253"/>
    </location>
</feature>
<protein>
    <submittedName>
        <fullName evidence="2">DUF481 domain-containing protein</fullName>
    </submittedName>
</protein>
<reference evidence="2 3" key="1">
    <citation type="submission" date="2020-03" db="EMBL/GenBank/DDBJ databases">
        <title>Genome mining reveals the biosynthetic pathways of PHA and ectoines of the halophilic strain Salinivibrio costicola M318 isolated from fermented shrimp paste.</title>
        <authorList>
            <person name="Doan T.V."/>
            <person name="Tran L.T."/>
            <person name="Trieu T.A."/>
            <person name="Nguyen Q.V."/>
            <person name="Quach T.N."/>
            <person name="Phi T.Q."/>
            <person name="Kumar S."/>
        </authorList>
    </citation>
    <scope>NUCLEOTIDE SEQUENCE [LARGE SCALE GENOMIC DNA]</scope>
    <source>
        <strain evidence="2 3">M318</strain>
    </source>
</reference>